<comment type="caution">
    <text evidence="5">The sequence shown here is derived from an EMBL/GenBank/DDBJ whole genome shotgun (WGS) entry which is preliminary data.</text>
</comment>
<dbReference type="AlphaFoldDB" id="A0A1F6FIS9"/>
<evidence type="ECO:0000313" key="6">
    <source>
        <dbReference type="Proteomes" id="UP000177395"/>
    </source>
</evidence>
<evidence type="ECO:0000256" key="3">
    <source>
        <dbReference type="ARBA" id="ARBA00022679"/>
    </source>
</evidence>
<dbReference type="Gene3D" id="3.40.50.150">
    <property type="entry name" value="Vaccinia Virus protein VP39"/>
    <property type="match status" value="1"/>
</dbReference>
<dbReference type="InterPro" id="IPR051052">
    <property type="entry name" value="Diverse_substrate_MTase"/>
</dbReference>
<gene>
    <name evidence="5" type="ORF">A2392_03095</name>
</gene>
<dbReference type="PANTHER" id="PTHR44942">
    <property type="entry name" value="METHYLTRANSF_11 DOMAIN-CONTAINING PROTEIN"/>
    <property type="match status" value="1"/>
</dbReference>
<dbReference type="InterPro" id="IPR013216">
    <property type="entry name" value="Methyltransf_11"/>
</dbReference>
<name>A0A1F6FIS9_9BACT</name>
<reference evidence="5 6" key="1">
    <citation type="journal article" date="2016" name="Nat. Commun.">
        <title>Thousands of microbial genomes shed light on interconnected biogeochemical processes in an aquifer system.</title>
        <authorList>
            <person name="Anantharaman K."/>
            <person name="Brown C.T."/>
            <person name="Hug L.A."/>
            <person name="Sharon I."/>
            <person name="Castelle C.J."/>
            <person name="Probst A.J."/>
            <person name="Thomas B.C."/>
            <person name="Singh A."/>
            <person name="Wilkins M.J."/>
            <person name="Karaoz U."/>
            <person name="Brodie E.L."/>
            <person name="Williams K.H."/>
            <person name="Hubbard S.S."/>
            <person name="Banfield J.F."/>
        </authorList>
    </citation>
    <scope>NUCLEOTIDE SEQUENCE [LARGE SCALE GENOMIC DNA]</scope>
</reference>
<keyword evidence="2" id="KW-0489">Methyltransferase</keyword>
<organism evidence="5 6">
    <name type="scientific">Candidatus Kaiserbacteria bacterium RIFOXYB1_FULL_46_14</name>
    <dbReference type="NCBI Taxonomy" id="1798531"/>
    <lineage>
        <taxon>Bacteria</taxon>
        <taxon>Candidatus Kaiseribacteriota</taxon>
    </lineage>
</organism>
<evidence type="ECO:0000313" key="5">
    <source>
        <dbReference type="EMBL" id="OGG85750.1"/>
    </source>
</evidence>
<dbReference type="InterPro" id="IPR029063">
    <property type="entry name" value="SAM-dependent_MTases_sf"/>
</dbReference>
<dbReference type="Proteomes" id="UP000177395">
    <property type="component" value="Unassembled WGS sequence"/>
</dbReference>
<dbReference type="GO" id="GO:0032259">
    <property type="term" value="P:methylation"/>
    <property type="evidence" value="ECO:0007669"/>
    <property type="project" value="UniProtKB-KW"/>
</dbReference>
<evidence type="ECO:0000259" key="4">
    <source>
        <dbReference type="Pfam" id="PF08241"/>
    </source>
</evidence>
<comment type="similarity">
    <text evidence="1">Belongs to the methyltransferase superfamily.</text>
</comment>
<evidence type="ECO:0000256" key="2">
    <source>
        <dbReference type="ARBA" id="ARBA00022603"/>
    </source>
</evidence>
<dbReference type="STRING" id="1798531.A2392_03095"/>
<dbReference type="EMBL" id="MFMS01000005">
    <property type="protein sequence ID" value="OGG85750.1"/>
    <property type="molecule type" value="Genomic_DNA"/>
</dbReference>
<sequence>MPKRPFIRKQKRKKHGATFWDSEYASGGEHLALSEEESEDFAKFTRWLSRQKNELVLRRDTHALDLGSGNGRNLIFLAREFGTIGVGYDLSTAAVAEAKRLSADLPITYEARSIAGKVDLEDSSQDLVLDMMTSHFLVATEREALRNEIHRVLRPGGWLFMKTFLRDDDLHTERLLKEFPADEPGSYIHPVIGVLEHAYSEEELLEFLSLKFVVHKVYRSHKHRAHGKARKRRTVSIYAQKDPYK</sequence>
<dbReference type="Pfam" id="PF08241">
    <property type="entry name" value="Methyltransf_11"/>
    <property type="match status" value="1"/>
</dbReference>
<accession>A0A1F6FIS9</accession>
<dbReference type="SUPFAM" id="SSF53335">
    <property type="entry name" value="S-adenosyl-L-methionine-dependent methyltransferases"/>
    <property type="match status" value="1"/>
</dbReference>
<proteinExistence type="inferred from homology"/>
<dbReference type="CDD" id="cd02440">
    <property type="entry name" value="AdoMet_MTases"/>
    <property type="match status" value="1"/>
</dbReference>
<evidence type="ECO:0000256" key="1">
    <source>
        <dbReference type="ARBA" id="ARBA00008361"/>
    </source>
</evidence>
<dbReference type="PANTHER" id="PTHR44942:SF4">
    <property type="entry name" value="METHYLTRANSFERASE TYPE 11 DOMAIN-CONTAINING PROTEIN"/>
    <property type="match status" value="1"/>
</dbReference>
<keyword evidence="3" id="KW-0808">Transferase</keyword>
<protein>
    <recommendedName>
        <fullName evidence="4">Methyltransferase type 11 domain-containing protein</fullName>
    </recommendedName>
</protein>
<dbReference type="GO" id="GO:0008757">
    <property type="term" value="F:S-adenosylmethionine-dependent methyltransferase activity"/>
    <property type="evidence" value="ECO:0007669"/>
    <property type="project" value="InterPro"/>
</dbReference>
<feature type="domain" description="Methyltransferase type 11" evidence="4">
    <location>
        <begin position="64"/>
        <end position="160"/>
    </location>
</feature>